<reference evidence="1 2" key="1">
    <citation type="submission" date="2016-11" db="EMBL/GenBank/DDBJ databases">
        <title>The macronuclear genome of Stentor coeruleus: a giant cell with tiny introns.</title>
        <authorList>
            <person name="Slabodnick M."/>
            <person name="Ruby J.G."/>
            <person name="Reiff S.B."/>
            <person name="Swart E.C."/>
            <person name="Gosai S."/>
            <person name="Prabakaran S."/>
            <person name="Witkowska E."/>
            <person name="Larue G.E."/>
            <person name="Fisher S."/>
            <person name="Freeman R.M."/>
            <person name="Gunawardena J."/>
            <person name="Chu W."/>
            <person name="Stover N.A."/>
            <person name="Gregory B.D."/>
            <person name="Nowacki M."/>
            <person name="Derisi J."/>
            <person name="Roy S.W."/>
            <person name="Marshall W.F."/>
            <person name="Sood P."/>
        </authorList>
    </citation>
    <scope>NUCLEOTIDE SEQUENCE [LARGE SCALE GENOMIC DNA]</scope>
    <source>
        <strain evidence="1">WM001</strain>
    </source>
</reference>
<comment type="caution">
    <text evidence="1">The sequence shown here is derived from an EMBL/GenBank/DDBJ whole genome shotgun (WGS) entry which is preliminary data.</text>
</comment>
<organism evidence="1 2">
    <name type="scientific">Stentor coeruleus</name>
    <dbReference type="NCBI Taxonomy" id="5963"/>
    <lineage>
        <taxon>Eukaryota</taxon>
        <taxon>Sar</taxon>
        <taxon>Alveolata</taxon>
        <taxon>Ciliophora</taxon>
        <taxon>Postciliodesmatophora</taxon>
        <taxon>Heterotrichea</taxon>
        <taxon>Heterotrichida</taxon>
        <taxon>Stentoridae</taxon>
        <taxon>Stentor</taxon>
    </lineage>
</organism>
<dbReference type="Proteomes" id="UP000187209">
    <property type="component" value="Unassembled WGS sequence"/>
</dbReference>
<sequence length="187" mass="21482">MKTARPRTISRNISRQQVPSGSWKVAKYYDNSGTMNPIIMKNNSEAKIKALRMSPIPHNAYWWPQHSLDANSKIRCEKTYGSNFESTQGWDPAIHKTSMINYQGRDYNFITHTSANRPTTTITTYRQKGFGEYVNSSRPNKKEYSSAYQDVLKNNPKAFFRQSGVFTQHQDCCKKLSGFGPFHNPLS</sequence>
<gene>
    <name evidence="1" type="ORF">SteCoe_31446</name>
</gene>
<protein>
    <submittedName>
        <fullName evidence="1">Uncharacterized protein</fullName>
    </submittedName>
</protein>
<evidence type="ECO:0000313" key="2">
    <source>
        <dbReference type="Proteomes" id="UP000187209"/>
    </source>
</evidence>
<dbReference type="OrthoDB" id="10525601at2759"/>
<name>A0A1R2B180_9CILI</name>
<dbReference type="AlphaFoldDB" id="A0A1R2B180"/>
<evidence type="ECO:0000313" key="1">
    <source>
        <dbReference type="EMBL" id="OMJ70544.1"/>
    </source>
</evidence>
<accession>A0A1R2B180</accession>
<dbReference type="EMBL" id="MPUH01001077">
    <property type="protein sequence ID" value="OMJ70544.1"/>
    <property type="molecule type" value="Genomic_DNA"/>
</dbReference>
<proteinExistence type="predicted"/>
<keyword evidence="2" id="KW-1185">Reference proteome</keyword>